<accession>A0A0G0RF40</accession>
<dbReference type="InterPro" id="IPR028081">
    <property type="entry name" value="Leu-bd"/>
</dbReference>
<evidence type="ECO:0000313" key="6">
    <source>
        <dbReference type="Proteomes" id="UP000034665"/>
    </source>
</evidence>
<dbReference type="Gene3D" id="3.40.50.2300">
    <property type="match status" value="2"/>
</dbReference>
<organism evidence="5 6">
    <name type="scientific">Candidatus Wolfebacteria bacterium GW2011_GWC2_39_22</name>
    <dbReference type="NCBI Taxonomy" id="1619013"/>
    <lineage>
        <taxon>Bacteria</taxon>
        <taxon>Candidatus Wolfeibacteriota</taxon>
    </lineage>
</organism>
<keyword evidence="3" id="KW-0472">Membrane</keyword>
<dbReference type="PANTHER" id="PTHR30483">
    <property type="entry name" value="LEUCINE-SPECIFIC-BINDING PROTEIN"/>
    <property type="match status" value="1"/>
</dbReference>
<dbReference type="Proteomes" id="UP000034665">
    <property type="component" value="Unassembled WGS sequence"/>
</dbReference>
<dbReference type="PANTHER" id="PTHR30483:SF6">
    <property type="entry name" value="PERIPLASMIC BINDING PROTEIN OF ABC TRANSPORTER FOR NATURAL AMINO ACIDS"/>
    <property type="match status" value="1"/>
</dbReference>
<comment type="similarity">
    <text evidence="1">Belongs to the leucine-binding protein family.</text>
</comment>
<dbReference type="Pfam" id="PF13458">
    <property type="entry name" value="Peripla_BP_6"/>
    <property type="match status" value="1"/>
</dbReference>
<proteinExistence type="inferred from homology"/>
<sequence>MTKNIKIVLAAIIVIIVVAGGYTMSKKDASVEQGGAVLKIGVVLPLSGPFAEYGDAVKNGIVLAQKEATKNNNVEFIFEDGQYDSKISLSAYTKLATIDKVQAVYVFGDGPNQAVAPIVKDFKDTVLLAESSLGSLTAQDSNILRTSERPEELAKKAWEQLRKLKLKKIAIVKTQNQYLNMLFDSMKSQAQDGESVVLVGDIQMWNETNFRTTLTKIKGSREGYDAIGVYLFGGQIGQFYKQMGELKMTQQTFGTDFFESQSDIEVAGKLMDGAFYAHFDVSPEFKTRVAAQFGTINQVAYTGNGYDVARMIIEGKGLSNGQSILDYFKTIDGYEGVLGAYTYATSAVDGDRYFKIPVHIKEIRNGKIETLN</sequence>
<dbReference type="AlphaFoldDB" id="A0A0G0RF40"/>
<dbReference type="InterPro" id="IPR051010">
    <property type="entry name" value="BCAA_transport"/>
</dbReference>
<evidence type="ECO:0000259" key="4">
    <source>
        <dbReference type="Pfam" id="PF13458"/>
    </source>
</evidence>
<feature type="transmembrane region" description="Helical" evidence="3">
    <location>
        <begin position="7"/>
        <end position="24"/>
    </location>
</feature>
<name>A0A0G0RF40_9BACT</name>
<keyword evidence="3" id="KW-1133">Transmembrane helix</keyword>
<evidence type="ECO:0000256" key="1">
    <source>
        <dbReference type="ARBA" id="ARBA00010062"/>
    </source>
</evidence>
<keyword evidence="3" id="KW-0812">Transmembrane</keyword>
<protein>
    <recommendedName>
        <fullName evidence="4">Leucine-binding protein domain-containing protein</fullName>
    </recommendedName>
</protein>
<gene>
    <name evidence="5" type="ORF">UT41_C0002G0046</name>
</gene>
<dbReference type="SUPFAM" id="SSF53822">
    <property type="entry name" value="Periplasmic binding protein-like I"/>
    <property type="match status" value="1"/>
</dbReference>
<reference evidence="5 6" key="1">
    <citation type="journal article" date="2015" name="Nature">
        <title>rRNA introns, odd ribosomes, and small enigmatic genomes across a large radiation of phyla.</title>
        <authorList>
            <person name="Brown C.T."/>
            <person name="Hug L.A."/>
            <person name="Thomas B.C."/>
            <person name="Sharon I."/>
            <person name="Castelle C.J."/>
            <person name="Singh A."/>
            <person name="Wilkins M.J."/>
            <person name="Williams K.H."/>
            <person name="Banfield J.F."/>
        </authorList>
    </citation>
    <scope>NUCLEOTIDE SEQUENCE [LARGE SCALE GENOMIC DNA]</scope>
</reference>
<keyword evidence="2" id="KW-0732">Signal</keyword>
<dbReference type="InterPro" id="IPR028082">
    <property type="entry name" value="Peripla_BP_I"/>
</dbReference>
<dbReference type="STRING" id="1619013.UT41_C0002G0046"/>
<dbReference type="EMBL" id="LBWR01000002">
    <property type="protein sequence ID" value="KKR12272.1"/>
    <property type="molecule type" value="Genomic_DNA"/>
</dbReference>
<evidence type="ECO:0000313" key="5">
    <source>
        <dbReference type="EMBL" id="KKR12272.1"/>
    </source>
</evidence>
<evidence type="ECO:0000256" key="2">
    <source>
        <dbReference type="ARBA" id="ARBA00022729"/>
    </source>
</evidence>
<feature type="domain" description="Leucine-binding protein" evidence="4">
    <location>
        <begin position="38"/>
        <end position="342"/>
    </location>
</feature>
<evidence type="ECO:0000256" key="3">
    <source>
        <dbReference type="SAM" id="Phobius"/>
    </source>
</evidence>
<comment type="caution">
    <text evidence="5">The sequence shown here is derived from an EMBL/GenBank/DDBJ whole genome shotgun (WGS) entry which is preliminary data.</text>
</comment>